<gene>
    <name evidence="2" type="ORF">V1264_001528</name>
</gene>
<proteinExistence type="predicted"/>
<keyword evidence="3" id="KW-1185">Reference proteome</keyword>
<dbReference type="EMBL" id="JBAMIC010000001">
    <property type="protein sequence ID" value="KAK7115707.1"/>
    <property type="molecule type" value="Genomic_DNA"/>
</dbReference>
<dbReference type="Proteomes" id="UP001374579">
    <property type="component" value="Unassembled WGS sequence"/>
</dbReference>
<name>A0AAN9C1Q7_9CAEN</name>
<feature type="region of interest" description="Disordered" evidence="1">
    <location>
        <begin position="57"/>
        <end position="76"/>
    </location>
</feature>
<sequence>MGDLNAKIGSDNRGYEEIMGQQGLGEMNDNLVMEGVSSNTKESTRPLGYHRTCRRKTKSTTCVSGRSSDDHFRMSA</sequence>
<protein>
    <submittedName>
        <fullName evidence="2">Uncharacterized protein</fullName>
    </submittedName>
</protein>
<comment type="caution">
    <text evidence="2">The sequence shown here is derived from an EMBL/GenBank/DDBJ whole genome shotgun (WGS) entry which is preliminary data.</text>
</comment>
<evidence type="ECO:0000313" key="3">
    <source>
        <dbReference type="Proteomes" id="UP001374579"/>
    </source>
</evidence>
<feature type="compositionally biased region" description="Basic and acidic residues" evidence="1">
    <location>
        <begin position="67"/>
        <end position="76"/>
    </location>
</feature>
<evidence type="ECO:0000313" key="2">
    <source>
        <dbReference type="EMBL" id="KAK7115707.1"/>
    </source>
</evidence>
<evidence type="ECO:0000256" key="1">
    <source>
        <dbReference type="SAM" id="MobiDB-lite"/>
    </source>
</evidence>
<reference evidence="2 3" key="1">
    <citation type="submission" date="2024-02" db="EMBL/GenBank/DDBJ databases">
        <title>Chromosome-scale genome assembly of the rough periwinkle Littorina saxatilis.</title>
        <authorList>
            <person name="De Jode A."/>
            <person name="Faria R."/>
            <person name="Formenti G."/>
            <person name="Sims Y."/>
            <person name="Smith T.P."/>
            <person name="Tracey A."/>
            <person name="Wood J.M.D."/>
            <person name="Zagrodzka Z.B."/>
            <person name="Johannesson K."/>
            <person name="Butlin R.K."/>
            <person name="Leder E.H."/>
        </authorList>
    </citation>
    <scope>NUCLEOTIDE SEQUENCE [LARGE SCALE GENOMIC DNA]</scope>
    <source>
        <strain evidence="2">Snail1</strain>
        <tissue evidence="2">Muscle</tissue>
    </source>
</reference>
<accession>A0AAN9C1Q7</accession>
<dbReference type="AlphaFoldDB" id="A0AAN9C1Q7"/>
<organism evidence="2 3">
    <name type="scientific">Littorina saxatilis</name>
    <dbReference type="NCBI Taxonomy" id="31220"/>
    <lineage>
        <taxon>Eukaryota</taxon>
        <taxon>Metazoa</taxon>
        <taxon>Spiralia</taxon>
        <taxon>Lophotrochozoa</taxon>
        <taxon>Mollusca</taxon>
        <taxon>Gastropoda</taxon>
        <taxon>Caenogastropoda</taxon>
        <taxon>Littorinimorpha</taxon>
        <taxon>Littorinoidea</taxon>
        <taxon>Littorinidae</taxon>
        <taxon>Littorina</taxon>
    </lineage>
</organism>